<comment type="caution">
    <text evidence="3">The sequence shown here is derived from an EMBL/GenBank/DDBJ whole genome shotgun (WGS) entry which is preliminary data.</text>
</comment>
<evidence type="ECO:0000313" key="4">
    <source>
        <dbReference type="Proteomes" id="UP001230504"/>
    </source>
</evidence>
<protein>
    <submittedName>
        <fullName evidence="3">Uncharacterized protein</fullName>
    </submittedName>
</protein>
<dbReference type="AlphaFoldDB" id="A0AAD8V4A6"/>
<sequence>MQSRKAGHVWPCMPIENPPTVRLFTEKSPRKKTSTSRNRFDPPSLRGRLPGRSLQPRGPALHTVGSLRKRLRRITSQSPQTRQGPRLAFFSTDRESYGPCRCPVYKEIRLTARHLFLFFFFSISLSLFFFFVVTIFLFSLLSVKLGIPHDSCPSLSSSYDEANRELLGP</sequence>
<keyword evidence="4" id="KW-1185">Reference proteome</keyword>
<dbReference type="Proteomes" id="UP001230504">
    <property type="component" value="Unassembled WGS sequence"/>
</dbReference>
<keyword evidence="2" id="KW-0812">Transmembrane</keyword>
<evidence type="ECO:0000256" key="1">
    <source>
        <dbReference type="SAM" id="MobiDB-lite"/>
    </source>
</evidence>
<feature type="region of interest" description="Disordered" evidence="1">
    <location>
        <begin position="23"/>
        <end position="57"/>
    </location>
</feature>
<keyword evidence="2" id="KW-1133">Transmembrane helix</keyword>
<accession>A0AAD8V4A6</accession>
<gene>
    <name evidence="3" type="ORF">LY79DRAFT_265640</name>
</gene>
<organism evidence="3 4">
    <name type="scientific">Colletotrichum navitas</name>
    <dbReference type="NCBI Taxonomy" id="681940"/>
    <lineage>
        <taxon>Eukaryota</taxon>
        <taxon>Fungi</taxon>
        <taxon>Dikarya</taxon>
        <taxon>Ascomycota</taxon>
        <taxon>Pezizomycotina</taxon>
        <taxon>Sordariomycetes</taxon>
        <taxon>Hypocreomycetidae</taxon>
        <taxon>Glomerellales</taxon>
        <taxon>Glomerellaceae</taxon>
        <taxon>Colletotrichum</taxon>
        <taxon>Colletotrichum graminicola species complex</taxon>
    </lineage>
</organism>
<keyword evidence="2" id="KW-0472">Membrane</keyword>
<proteinExistence type="predicted"/>
<reference evidence="3" key="1">
    <citation type="submission" date="2021-06" db="EMBL/GenBank/DDBJ databases">
        <title>Comparative genomics, transcriptomics and evolutionary studies reveal genomic signatures of adaptation to plant cell wall in hemibiotrophic fungi.</title>
        <authorList>
            <consortium name="DOE Joint Genome Institute"/>
            <person name="Baroncelli R."/>
            <person name="Diaz J.F."/>
            <person name="Benocci T."/>
            <person name="Peng M."/>
            <person name="Battaglia E."/>
            <person name="Haridas S."/>
            <person name="Andreopoulos W."/>
            <person name="Labutti K."/>
            <person name="Pangilinan J."/>
            <person name="Floch G.L."/>
            <person name="Makela M.R."/>
            <person name="Henrissat B."/>
            <person name="Grigoriev I.V."/>
            <person name="Crouch J.A."/>
            <person name="De Vries R.P."/>
            <person name="Sukno S.A."/>
            <person name="Thon M.R."/>
        </authorList>
    </citation>
    <scope>NUCLEOTIDE SEQUENCE</scope>
    <source>
        <strain evidence="3">CBS 125086</strain>
    </source>
</reference>
<dbReference type="EMBL" id="JAHLJV010000043">
    <property type="protein sequence ID" value="KAK1585534.1"/>
    <property type="molecule type" value="Genomic_DNA"/>
</dbReference>
<dbReference type="RefSeq" id="XP_060412555.1">
    <property type="nucleotide sequence ID" value="XM_060551975.1"/>
</dbReference>
<dbReference type="GeneID" id="85436215"/>
<evidence type="ECO:0000313" key="3">
    <source>
        <dbReference type="EMBL" id="KAK1585534.1"/>
    </source>
</evidence>
<feature type="transmembrane region" description="Helical" evidence="2">
    <location>
        <begin position="115"/>
        <end position="141"/>
    </location>
</feature>
<name>A0AAD8V4A6_9PEZI</name>
<evidence type="ECO:0000256" key="2">
    <source>
        <dbReference type="SAM" id="Phobius"/>
    </source>
</evidence>